<name>A0A4Y9XN35_9AGAM</name>
<dbReference type="PANTHER" id="PTHR47260">
    <property type="entry name" value="UPF0644 PROTEIN PB2B4.06"/>
    <property type="match status" value="1"/>
</dbReference>
<feature type="non-terminal residue" evidence="2">
    <location>
        <position position="1"/>
    </location>
</feature>
<dbReference type="AlphaFoldDB" id="A0A4Y9XN35"/>
<keyword evidence="3" id="KW-1185">Reference proteome</keyword>
<dbReference type="EMBL" id="SEOQ01001502">
    <property type="protein sequence ID" value="TFY51496.1"/>
    <property type="molecule type" value="Genomic_DNA"/>
</dbReference>
<reference evidence="2 3" key="1">
    <citation type="submission" date="2019-02" db="EMBL/GenBank/DDBJ databases">
        <title>Genome sequencing of the rare red list fungi Dentipellis fragilis.</title>
        <authorList>
            <person name="Buettner E."/>
            <person name="Kellner H."/>
        </authorList>
    </citation>
    <scope>NUCLEOTIDE SEQUENCE [LARGE SCALE GENOMIC DNA]</scope>
    <source>
        <strain evidence="2 3">DSM 105465</strain>
    </source>
</reference>
<feature type="region of interest" description="Disordered" evidence="1">
    <location>
        <begin position="109"/>
        <end position="141"/>
    </location>
</feature>
<dbReference type="InterPro" id="IPR029069">
    <property type="entry name" value="HotDog_dom_sf"/>
</dbReference>
<dbReference type="Proteomes" id="UP000298327">
    <property type="component" value="Unassembled WGS sequence"/>
</dbReference>
<dbReference type="SUPFAM" id="SSF54637">
    <property type="entry name" value="Thioesterase/thiol ester dehydrase-isomerase"/>
    <property type="match status" value="2"/>
</dbReference>
<gene>
    <name evidence="2" type="ORF">EVG20_g10973</name>
</gene>
<dbReference type="STRING" id="205917.A0A4Y9XN35"/>
<dbReference type="PANTHER" id="PTHR47260:SF1">
    <property type="entry name" value="UPF0644 PROTEIN PB2B4.06"/>
    <property type="match status" value="1"/>
</dbReference>
<evidence type="ECO:0008006" key="4">
    <source>
        <dbReference type="Google" id="ProtNLM"/>
    </source>
</evidence>
<protein>
    <recommendedName>
        <fullName evidence="4">Thioesterase domain-containing protein</fullName>
    </recommendedName>
</protein>
<organism evidence="2 3">
    <name type="scientific">Dentipellis fragilis</name>
    <dbReference type="NCBI Taxonomy" id="205917"/>
    <lineage>
        <taxon>Eukaryota</taxon>
        <taxon>Fungi</taxon>
        <taxon>Dikarya</taxon>
        <taxon>Basidiomycota</taxon>
        <taxon>Agaricomycotina</taxon>
        <taxon>Agaricomycetes</taxon>
        <taxon>Russulales</taxon>
        <taxon>Hericiaceae</taxon>
        <taxon>Dentipellis</taxon>
    </lineage>
</organism>
<dbReference type="Gene3D" id="3.10.129.10">
    <property type="entry name" value="Hotdog Thioesterase"/>
    <property type="match status" value="1"/>
</dbReference>
<comment type="caution">
    <text evidence="2">The sequence shown here is derived from an EMBL/GenBank/DDBJ whole genome shotgun (WGS) entry which is preliminary data.</text>
</comment>
<dbReference type="OrthoDB" id="506431at2759"/>
<evidence type="ECO:0000256" key="1">
    <source>
        <dbReference type="SAM" id="MobiDB-lite"/>
    </source>
</evidence>
<sequence length="141" mass="15202">DEGLARTAIMNLPDKVGVTANLSINYKAPTRADQVRLLFPLRFAACMRAHAIFLDQFIVLKTRLVEAKGRKVRVEGVVEDMSGTKLVEASALFVQPKYAKLLNSKGIRRALGEPMPAPPQGDPDEMLPHPGHGSAGAISSA</sequence>
<dbReference type="InterPro" id="IPR052061">
    <property type="entry name" value="PTE-AB_protein"/>
</dbReference>
<evidence type="ECO:0000313" key="3">
    <source>
        <dbReference type="Proteomes" id="UP000298327"/>
    </source>
</evidence>
<accession>A0A4Y9XN35</accession>
<proteinExistence type="predicted"/>
<evidence type="ECO:0000313" key="2">
    <source>
        <dbReference type="EMBL" id="TFY51496.1"/>
    </source>
</evidence>